<name>A0A2M6WF75_9BACT</name>
<dbReference type="AlphaFoldDB" id="A0A2M6WF75"/>
<protein>
    <submittedName>
        <fullName evidence="1">Uncharacterized protein</fullName>
    </submittedName>
</protein>
<proteinExistence type="predicted"/>
<gene>
    <name evidence="1" type="ORF">COU17_00520</name>
</gene>
<dbReference type="Proteomes" id="UP000228809">
    <property type="component" value="Unassembled WGS sequence"/>
</dbReference>
<organism evidence="1 2">
    <name type="scientific">Candidatus Kaiserbacteria bacterium CG10_big_fil_rev_8_21_14_0_10_49_17</name>
    <dbReference type="NCBI Taxonomy" id="1974609"/>
    <lineage>
        <taxon>Bacteria</taxon>
        <taxon>Candidatus Kaiseribacteriota</taxon>
    </lineage>
</organism>
<sequence>MSSKEIEAEITSFHSDGISFRLKDGTVIRVRAEDVVCTNKRKKNPVFRLRRGVKKCDIEPPKWGELGTVKVPKEFMSRVVEHLKEE</sequence>
<evidence type="ECO:0000313" key="2">
    <source>
        <dbReference type="Proteomes" id="UP000228809"/>
    </source>
</evidence>
<reference evidence="2" key="1">
    <citation type="submission" date="2017-09" db="EMBL/GenBank/DDBJ databases">
        <title>Depth-based differentiation of microbial function through sediment-hosted aquifers and enrichment of novel symbionts in the deep terrestrial subsurface.</title>
        <authorList>
            <person name="Probst A.J."/>
            <person name="Ladd B."/>
            <person name="Jarett J.K."/>
            <person name="Geller-Mcgrath D.E."/>
            <person name="Sieber C.M.K."/>
            <person name="Emerson J.B."/>
            <person name="Anantharaman K."/>
            <person name="Thomas B.C."/>
            <person name="Malmstrom R."/>
            <person name="Stieglmeier M."/>
            <person name="Klingl A."/>
            <person name="Woyke T."/>
            <person name="Ryan C.M."/>
            <person name="Banfield J.F."/>
        </authorList>
    </citation>
    <scope>NUCLEOTIDE SEQUENCE [LARGE SCALE GENOMIC DNA]</scope>
</reference>
<dbReference type="EMBL" id="PFBJ01000003">
    <property type="protein sequence ID" value="PIT91460.1"/>
    <property type="molecule type" value="Genomic_DNA"/>
</dbReference>
<accession>A0A2M6WF75</accession>
<evidence type="ECO:0000313" key="1">
    <source>
        <dbReference type="EMBL" id="PIT91460.1"/>
    </source>
</evidence>
<comment type="caution">
    <text evidence="1">The sequence shown here is derived from an EMBL/GenBank/DDBJ whole genome shotgun (WGS) entry which is preliminary data.</text>
</comment>